<reference evidence="18" key="1">
    <citation type="journal article" date="2020" name="bioRxiv">
        <title>Chromosome-level reference genome of the European wasp spider Argiope bruennichi: a resource for studies on range expansion and evolutionary adaptation.</title>
        <authorList>
            <person name="Sheffer M.M."/>
            <person name="Hoppe A."/>
            <person name="Krehenwinkel H."/>
            <person name="Uhl G."/>
            <person name="Kuss A.W."/>
            <person name="Jensen L."/>
            <person name="Jensen C."/>
            <person name="Gillespie R.G."/>
            <person name="Hoff K.J."/>
            <person name="Prost S."/>
        </authorList>
    </citation>
    <scope>NUCLEOTIDE SEQUENCE</scope>
</reference>
<protein>
    <recommendedName>
        <fullName evidence="6">Phospholipase A2</fullName>
        <ecNumber evidence="5">3.1.1.4</ecNumber>
    </recommendedName>
    <alternativeName>
        <fullName evidence="15">Phosphatidylcholine 2-acylhydrolase</fullName>
    </alternativeName>
</protein>
<evidence type="ECO:0000256" key="2">
    <source>
        <dbReference type="ARBA" id="ARBA00001913"/>
    </source>
</evidence>
<keyword evidence="14" id="KW-1015">Disulfide bond</keyword>
<dbReference type="FunFam" id="1.20.90.10:FF:000002">
    <property type="entry name" value="Phospholipase A2 group III"/>
    <property type="match status" value="1"/>
</dbReference>
<keyword evidence="10" id="KW-0106">Calcium</keyword>
<evidence type="ECO:0000256" key="4">
    <source>
        <dbReference type="ARBA" id="ARBA00009659"/>
    </source>
</evidence>
<accession>A0A8T0EY42</accession>
<keyword evidence="8" id="KW-0479">Metal-binding</keyword>
<evidence type="ECO:0000256" key="14">
    <source>
        <dbReference type="ARBA" id="ARBA00023157"/>
    </source>
</evidence>
<dbReference type="Gene3D" id="1.20.90.10">
    <property type="entry name" value="Phospholipase A2 domain"/>
    <property type="match status" value="1"/>
</dbReference>
<comment type="subcellular location">
    <subcellularLocation>
        <location evidence="3">Secreted</location>
    </subcellularLocation>
</comment>
<evidence type="ECO:0000256" key="16">
    <source>
        <dbReference type="SAM" id="Phobius"/>
    </source>
</evidence>
<dbReference type="InterPro" id="IPR036444">
    <property type="entry name" value="PLipase_A2_dom_sf"/>
</dbReference>
<evidence type="ECO:0000256" key="15">
    <source>
        <dbReference type="ARBA" id="ARBA00029903"/>
    </source>
</evidence>
<evidence type="ECO:0000256" key="13">
    <source>
        <dbReference type="ARBA" id="ARBA00023145"/>
    </source>
</evidence>
<feature type="transmembrane region" description="Helical" evidence="16">
    <location>
        <begin position="31"/>
        <end position="52"/>
    </location>
</feature>
<keyword evidence="19" id="KW-1185">Reference proteome</keyword>
<evidence type="ECO:0000256" key="10">
    <source>
        <dbReference type="ARBA" id="ARBA00022837"/>
    </source>
</evidence>
<evidence type="ECO:0000256" key="7">
    <source>
        <dbReference type="ARBA" id="ARBA00022525"/>
    </source>
</evidence>
<evidence type="ECO:0000256" key="12">
    <source>
        <dbReference type="ARBA" id="ARBA00023098"/>
    </source>
</evidence>
<evidence type="ECO:0000313" key="18">
    <source>
        <dbReference type="EMBL" id="KAF8783296.1"/>
    </source>
</evidence>
<evidence type="ECO:0000259" key="17">
    <source>
        <dbReference type="Pfam" id="PF05826"/>
    </source>
</evidence>
<dbReference type="GO" id="GO:0016042">
    <property type="term" value="P:lipid catabolic process"/>
    <property type="evidence" value="ECO:0007669"/>
    <property type="project" value="UniProtKB-KW"/>
</dbReference>
<keyword evidence="12" id="KW-0443">Lipid metabolism</keyword>
<keyword evidence="16" id="KW-0472">Membrane</keyword>
<evidence type="ECO:0000256" key="11">
    <source>
        <dbReference type="ARBA" id="ARBA00022963"/>
    </source>
</evidence>
<keyword evidence="11" id="KW-0442">Lipid degradation</keyword>
<evidence type="ECO:0000256" key="1">
    <source>
        <dbReference type="ARBA" id="ARBA00001604"/>
    </source>
</evidence>
<dbReference type="GO" id="GO:0050482">
    <property type="term" value="P:arachidonate secretion"/>
    <property type="evidence" value="ECO:0007669"/>
    <property type="project" value="InterPro"/>
</dbReference>
<dbReference type="Proteomes" id="UP000807504">
    <property type="component" value="Unassembled WGS sequence"/>
</dbReference>
<keyword evidence="9" id="KW-0378">Hydrolase</keyword>
<proteinExistence type="inferred from homology"/>
<evidence type="ECO:0000256" key="8">
    <source>
        <dbReference type="ARBA" id="ARBA00022723"/>
    </source>
</evidence>
<evidence type="ECO:0000256" key="9">
    <source>
        <dbReference type="ARBA" id="ARBA00022801"/>
    </source>
</evidence>
<evidence type="ECO:0000256" key="5">
    <source>
        <dbReference type="ARBA" id="ARBA00013278"/>
    </source>
</evidence>
<sequence>MNTAEFQIGRKFVEDAILRNFWFNVRVTVELLLAFFFFIAMFGLLFCLYMLLVNDNPFERERETEHNPSRTWTFYIDQNSGRMVSIHSDSQSNMTADCYVSAKRMVFNYVKGIFPNSSLIFVDKPSIEYLIDSCTRAKLSRHTLDDDGEEVWKLFGKLSGFFILPGTKWCGAGNIAKSENDLGVAVKTDKCCRDHDRCGDYILGGRIKHGLQNDSPFTKSHCDCDSQFHSCLKKAGTWTSNAVGIIYFDCLQIKCFKKDHPVTQCKKHVGYLKKRCIEYEHDRTRKKKWQVFDAKCYKWVFNKNALLREKGDVFDYMIQRAYRNNPYQLYCTRIRNITNTDNASDGPEGCVKKMVSTSRLSRKARYWTMAQLFYGFHCIARLNL</sequence>
<name>A0A8T0EY42_ARGBR</name>
<feature type="domain" description="Phospholipase A2-like central" evidence="17">
    <location>
        <begin position="163"/>
        <end position="258"/>
    </location>
</feature>
<gene>
    <name evidence="18" type="ORF">HNY73_013475</name>
</gene>
<dbReference type="GO" id="GO:0046872">
    <property type="term" value="F:metal ion binding"/>
    <property type="evidence" value="ECO:0007669"/>
    <property type="project" value="UniProtKB-KW"/>
</dbReference>
<dbReference type="AlphaFoldDB" id="A0A8T0EY42"/>
<keyword evidence="16" id="KW-1133">Transmembrane helix</keyword>
<dbReference type="SUPFAM" id="SSF48619">
    <property type="entry name" value="Phospholipase A2, PLA2"/>
    <property type="match status" value="1"/>
</dbReference>
<reference evidence="18" key="2">
    <citation type="submission" date="2020-06" db="EMBL/GenBank/DDBJ databases">
        <authorList>
            <person name="Sheffer M."/>
        </authorList>
    </citation>
    <scope>NUCLEOTIDE SEQUENCE</scope>
</reference>
<keyword evidence="16" id="KW-0812">Transmembrane</keyword>
<dbReference type="GO" id="GO:0004623">
    <property type="term" value="F:phospholipase A2 activity"/>
    <property type="evidence" value="ECO:0007669"/>
    <property type="project" value="UniProtKB-EC"/>
</dbReference>
<dbReference type="InterPro" id="IPR016090">
    <property type="entry name" value="PLA2-like_dom"/>
</dbReference>
<evidence type="ECO:0000256" key="6">
    <source>
        <dbReference type="ARBA" id="ARBA00021721"/>
    </source>
</evidence>
<evidence type="ECO:0000256" key="3">
    <source>
        <dbReference type="ARBA" id="ARBA00004613"/>
    </source>
</evidence>
<dbReference type="GO" id="GO:0005576">
    <property type="term" value="C:extracellular region"/>
    <property type="evidence" value="ECO:0007669"/>
    <property type="project" value="UniProtKB-SubCell"/>
</dbReference>
<keyword evidence="13" id="KW-0865">Zymogen</keyword>
<comment type="caution">
    <text evidence="18">The sequence shown here is derived from an EMBL/GenBank/DDBJ whole genome shotgun (WGS) entry which is preliminary data.</text>
</comment>
<dbReference type="CDD" id="cd04704">
    <property type="entry name" value="PLA2_bee_venom_like"/>
    <property type="match status" value="1"/>
</dbReference>
<comment type="catalytic activity">
    <reaction evidence="1">
        <text>a 1,2-diacyl-sn-glycero-3-phosphocholine + H2O = a 1-acyl-sn-glycero-3-phosphocholine + a fatty acid + H(+)</text>
        <dbReference type="Rhea" id="RHEA:15801"/>
        <dbReference type="ChEBI" id="CHEBI:15377"/>
        <dbReference type="ChEBI" id="CHEBI:15378"/>
        <dbReference type="ChEBI" id="CHEBI:28868"/>
        <dbReference type="ChEBI" id="CHEBI:57643"/>
        <dbReference type="ChEBI" id="CHEBI:58168"/>
        <dbReference type="EC" id="3.1.1.4"/>
    </reaction>
</comment>
<dbReference type="PANTHER" id="PTHR12253">
    <property type="entry name" value="RH14732P"/>
    <property type="match status" value="1"/>
</dbReference>
<comment type="cofactor">
    <cofactor evidence="2">
        <name>Ca(2+)</name>
        <dbReference type="ChEBI" id="CHEBI:29108"/>
    </cofactor>
</comment>
<evidence type="ECO:0000313" key="19">
    <source>
        <dbReference type="Proteomes" id="UP000807504"/>
    </source>
</evidence>
<dbReference type="Pfam" id="PF05826">
    <property type="entry name" value="Phospholip_A2_2"/>
    <property type="match status" value="1"/>
</dbReference>
<dbReference type="EC" id="3.1.1.4" evidence="5"/>
<dbReference type="EMBL" id="JABXBU010001863">
    <property type="protein sequence ID" value="KAF8783296.1"/>
    <property type="molecule type" value="Genomic_DNA"/>
</dbReference>
<comment type="similarity">
    <text evidence="4">Belongs to the phospholipase A2 family. Group III subfamily.</text>
</comment>
<keyword evidence="7" id="KW-0964">Secreted</keyword>
<dbReference type="PROSITE" id="PS00118">
    <property type="entry name" value="PA2_HIS"/>
    <property type="match status" value="1"/>
</dbReference>
<organism evidence="18 19">
    <name type="scientific">Argiope bruennichi</name>
    <name type="common">Wasp spider</name>
    <name type="synonym">Aranea bruennichi</name>
    <dbReference type="NCBI Taxonomy" id="94029"/>
    <lineage>
        <taxon>Eukaryota</taxon>
        <taxon>Metazoa</taxon>
        <taxon>Ecdysozoa</taxon>
        <taxon>Arthropoda</taxon>
        <taxon>Chelicerata</taxon>
        <taxon>Arachnida</taxon>
        <taxon>Araneae</taxon>
        <taxon>Araneomorphae</taxon>
        <taxon>Entelegynae</taxon>
        <taxon>Araneoidea</taxon>
        <taxon>Araneidae</taxon>
        <taxon>Argiope</taxon>
    </lineage>
</organism>
<dbReference type="GO" id="GO:0006644">
    <property type="term" value="P:phospholipid metabolic process"/>
    <property type="evidence" value="ECO:0007669"/>
    <property type="project" value="InterPro"/>
</dbReference>
<dbReference type="InterPro" id="IPR033113">
    <property type="entry name" value="PLA2_histidine"/>
</dbReference>